<organism evidence="4 5">
    <name type="scientific">Halioxenophilus aromaticivorans</name>
    <dbReference type="NCBI Taxonomy" id="1306992"/>
    <lineage>
        <taxon>Bacteria</taxon>
        <taxon>Pseudomonadati</taxon>
        <taxon>Pseudomonadota</taxon>
        <taxon>Gammaproteobacteria</taxon>
        <taxon>Alteromonadales</taxon>
        <taxon>Alteromonadaceae</taxon>
        <taxon>Halioxenophilus</taxon>
    </lineage>
</organism>
<dbReference type="PANTHER" id="PTHR21621:SF0">
    <property type="entry name" value="BETA-CITRYLGLUTAMATE SYNTHASE B-RELATED"/>
    <property type="match status" value="1"/>
</dbReference>
<evidence type="ECO:0000313" key="5">
    <source>
        <dbReference type="Proteomes" id="UP001409585"/>
    </source>
</evidence>
<feature type="domain" description="ATP-grasp" evidence="3">
    <location>
        <begin position="50"/>
        <end position="305"/>
    </location>
</feature>
<keyword evidence="2" id="KW-0067">ATP-binding</keyword>
<evidence type="ECO:0000256" key="2">
    <source>
        <dbReference type="PROSITE-ProRule" id="PRU00409"/>
    </source>
</evidence>
<dbReference type="NCBIfam" id="TIGR02291">
    <property type="entry name" value="rimK_rel_E_lig"/>
    <property type="match status" value="1"/>
</dbReference>
<dbReference type="EMBL" id="BAABLX010000004">
    <property type="protein sequence ID" value="GAA4932401.1"/>
    <property type="molecule type" value="Genomic_DNA"/>
</dbReference>
<dbReference type="AlphaFoldDB" id="A0AAV3TYC4"/>
<protein>
    <submittedName>
        <fullName evidence="4">Alpha-L-glutamate ligase-like protein</fullName>
    </submittedName>
</protein>
<dbReference type="Pfam" id="PF14397">
    <property type="entry name" value="ATPgrasp_ST"/>
    <property type="match status" value="1"/>
</dbReference>
<keyword evidence="5" id="KW-1185">Reference proteome</keyword>
<dbReference type="Gene3D" id="3.30.470.20">
    <property type="entry name" value="ATP-grasp fold, B domain"/>
    <property type="match status" value="1"/>
</dbReference>
<dbReference type="GO" id="GO:0009432">
    <property type="term" value="P:SOS response"/>
    <property type="evidence" value="ECO:0007669"/>
    <property type="project" value="TreeGrafter"/>
</dbReference>
<dbReference type="PANTHER" id="PTHR21621">
    <property type="entry name" value="RIBOSOMAL PROTEIN S6 MODIFICATION PROTEIN"/>
    <property type="match status" value="1"/>
</dbReference>
<dbReference type="InterPro" id="IPR039523">
    <property type="entry name" value="RimK-rel_E_lig_ATP-grasp"/>
</dbReference>
<comment type="caution">
    <text evidence="4">The sequence shown here is derived from an EMBL/GenBank/DDBJ whole genome shotgun (WGS) entry which is preliminary data.</text>
</comment>
<dbReference type="RefSeq" id="WP_345416878.1">
    <property type="nucleotide sequence ID" value="NZ_AP031496.1"/>
</dbReference>
<dbReference type="InterPro" id="IPR011758">
    <property type="entry name" value="RimK-rel_E_lig"/>
</dbReference>
<dbReference type="GO" id="GO:0046872">
    <property type="term" value="F:metal ion binding"/>
    <property type="evidence" value="ECO:0007669"/>
    <property type="project" value="InterPro"/>
</dbReference>
<keyword evidence="4" id="KW-0436">Ligase</keyword>
<name>A0AAV3TYC4_9ALTE</name>
<dbReference type="GO" id="GO:0005737">
    <property type="term" value="C:cytoplasm"/>
    <property type="evidence" value="ECO:0007669"/>
    <property type="project" value="TreeGrafter"/>
</dbReference>
<dbReference type="SUPFAM" id="SSF56059">
    <property type="entry name" value="Glutathione synthetase ATP-binding domain-like"/>
    <property type="match status" value="1"/>
</dbReference>
<dbReference type="Gene3D" id="3.30.1490.20">
    <property type="entry name" value="ATP-grasp fold, A domain"/>
    <property type="match status" value="1"/>
</dbReference>
<dbReference type="GO" id="GO:0018169">
    <property type="term" value="F:ribosomal S6-glutamic acid ligase activity"/>
    <property type="evidence" value="ECO:0007669"/>
    <property type="project" value="TreeGrafter"/>
</dbReference>
<dbReference type="InterPro" id="IPR013815">
    <property type="entry name" value="ATP_grasp_subdomain_1"/>
</dbReference>
<dbReference type="InterPro" id="IPR011761">
    <property type="entry name" value="ATP-grasp"/>
</dbReference>
<dbReference type="PROSITE" id="PS50975">
    <property type="entry name" value="ATP_GRASP"/>
    <property type="match status" value="1"/>
</dbReference>
<keyword evidence="1" id="KW-0464">Manganese</keyword>
<dbReference type="Proteomes" id="UP001409585">
    <property type="component" value="Unassembled WGS sequence"/>
</dbReference>
<evidence type="ECO:0000313" key="4">
    <source>
        <dbReference type="EMBL" id="GAA4932401.1"/>
    </source>
</evidence>
<accession>A0AAV3TYC4</accession>
<sequence>MSWFKRFRLASPYWLAQKGIIGMNHRNVQLIARHNPRFLFPNVDNKYFSKRLCTEHGIAVPKLLAVCRLQGHIAELKEFLADKEQFVIKPAQGSGGKGILVIVGRRGEDYVKPNGKAITHEELCRHVSNTLSGLHSLGGKPDAALIEDLIHFTDEFEQFTFEGVPDIRVIVYKGYPVMAMTRLSTSSSDGKANLHQGAVGVGIDMATGRALRAVQKGRPVTHHPDTKAVLSQLNVPHWEELLLLAAQGYEVSKLGYLGVDIVLDRHRGPMLLELNARPGLAIQVANGQGLLPRLKYVDGAPQNFTPEQRVTKSLEYFRQVSPFVNVANNTNEPVQTAAL</sequence>
<reference evidence="5" key="1">
    <citation type="journal article" date="2019" name="Int. J. Syst. Evol. Microbiol.">
        <title>The Global Catalogue of Microorganisms (GCM) 10K type strain sequencing project: providing services to taxonomists for standard genome sequencing and annotation.</title>
        <authorList>
            <consortium name="The Broad Institute Genomics Platform"/>
            <consortium name="The Broad Institute Genome Sequencing Center for Infectious Disease"/>
            <person name="Wu L."/>
            <person name="Ma J."/>
        </authorList>
    </citation>
    <scope>NUCLEOTIDE SEQUENCE [LARGE SCALE GENOMIC DNA]</scope>
    <source>
        <strain evidence="5">JCM 19134</strain>
    </source>
</reference>
<keyword evidence="2" id="KW-0547">Nucleotide-binding</keyword>
<proteinExistence type="predicted"/>
<dbReference type="GO" id="GO:0005524">
    <property type="term" value="F:ATP binding"/>
    <property type="evidence" value="ECO:0007669"/>
    <property type="project" value="UniProtKB-UniRule"/>
</dbReference>
<evidence type="ECO:0000259" key="3">
    <source>
        <dbReference type="PROSITE" id="PS50975"/>
    </source>
</evidence>
<evidence type="ECO:0000256" key="1">
    <source>
        <dbReference type="ARBA" id="ARBA00023211"/>
    </source>
</evidence>
<gene>
    <name evidence="4" type="ORF">GCM10025791_06170</name>
</gene>